<dbReference type="EMBL" id="JANVFS010000020">
    <property type="protein sequence ID" value="KAJ4476388.1"/>
    <property type="molecule type" value="Genomic_DNA"/>
</dbReference>
<evidence type="ECO:0000259" key="2">
    <source>
        <dbReference type="Pfam" id="PF20149"/>
    </source>
</evidence>
<evidence type="ECO:0000256" key="1">
    <source>
        <dbReference type="SAM" id="MobiDB-lite"/>
    </source>
</evidence>
<feature type="compositionally biased region" description="Acidic residues" evidence="1">
    <location>
        <begin position="591"/>
        <end position="603"/>
    </location>
</feature>
<comment type="caution">
    <text evidence="3">The sequence shown here is derived from an EMBL/GenBank/DDBJ whole genome shotgun (WGS) entry which is preliminary data.</text>
</comment>
<feature type="compositionally biased region" description="Acidic residues" evidence="1">
    <location>
        <begin position="112"/>
        <end position="143"/>
    </location>
</feature>
<protein>
    <recommendedName>
        <fullName evidence="2">DUF6532 domain-containing protein</fullName>
    </recommendedName>
</protein>
<organism evidence="3 4">
    <name type="scientific">Lentinula lateritia</name>
    <dbReference type="NCBI Taxonomy" id="40482"/>
    <lineage>
        <taxon>Eukaryota</taxon>
        <taxon>Fungi</taxon>
        <taxon>Dikarya</taxon>
        <taxon>Basidiomycota</taxon>
        <taxon>Agaricomycotina</taxon>
        <taxon>Agaricomycetes</taxon>
        <taxon>Agaricomycetidae</taxon>
        <taxon>Agaricales</taxon>
        <taxon>Marasmiineae</taxon>
        <taxon>Omphalotaceae</taxon>
        <taxon>Lentinula</taxon>
    </lineage>
</organism>
<reference evidence="3" key="1">
    <citation type="submission" date="2022-08" db="EMBL/GenBank/DDBJ databases">
        <authorList>
            <consortium name="DOE Joint Genome Institute"/>
            <person name="Min B."/>
            <person name="Riley R."/>
            <person name="Sierra-Patev S."/>
            <person name="Naranjo-Ortiz M."/>
            <person name="Looney B."/>
            <person name="Konkel Z."/>
            <person name="Slot J.C."/>
            <person name="Sakamoto Y."/>
            <person name="Steenwyk J.L."/>
            <person name="Rokas A."/>
            <person name="Carro J."/>
            <person name="Camarero S."/>
            <person name="Ferreira P."/>
            <person name="Molpeceres G."/>
            <person name="Ruiz-Duenas F.J."/>
            <person name="Serrano A."/>
            <person name="Henrissat B."/>
            <person name="Drula E."/>
            <person name="Hughes K.W."/>
            <person name="Mata J.L."/>
            <person name="Ishikawa N.K."/>
            <person name="Vargas-Isla R."/>
            <person name="Ushijima S."/>
            <person name="Smith C.A."/>
            <person name="Ahrendt S."/>
            <person name="Andreopoulos W."/>
            <person name="He G."/>
            <person name="Labutti K."/>
            <person name="Lipzen A."/>
            <person name="Ng V."/>
            <person name="Sandor L."/>
            <person name="Barry K."/>
            <person name="Martinez A.T."/>
            <person name="Xiao Y."/>
            <person name="Gibbons J.G."/>
            <person name="Terashima K."/>
            <person name="Hibbett D.S."/>
            <person name="Grigoriev I.V."/>
        </authorList>
    </citation>
    <scope>NUCLEOTIDE SEQUENCE</scope>
    <source>
        <strain evidence="3">Sp2 HRB7682 ss15</strain>
    </source>
</reference>
<sequence length="646" mass="71284">MFPRSSKRPRKNISQADSPVITETADVAQPRRSTRAGNAVNLTSKTNKTRKTQTNNKSRARTTPLPTKSSGCVTPSISRPKYPAPNIRTDSSSDDEQLLPTKHKRAKKTLEPEPEPEQDDENESDTSEYEDELDAEAEIEGEREDDAQASTYIQAEAVQFSHGTFQTCAANSTSRSGSGRSARSVLPALAGGLGENEQTVKEATRHRAQKLRSELPQVRSHPLPITHTAAPTAVNQLPQVHPRPLPITNIAAPTAVQVHSRSLSLTHTANPTTVSQLNTAPAAPAWLECTNIHLIKKVRTFTLAKTGQPPVMLQIIDKSIAYGKLQMIFNHEYSPLHTFKIKQLAHACLMEMAERSGHDGENDICDRLERGDHDSYSVPLVTYVSYYLYSNTGNNISSQVSRRIGNERADLKAHSSTILQAFGLVNHAGRLEAGALARRRTYYYPEMPNGMPDYRKPFEHPVFASFLREAFFSSTYYSSIVRRNFHLFKSSNSEKSEELEVTKGMVALAAAAIHACLHDYSTGMKSSFPAPELDGVWSLAIDILEGIESRNHSKYHRLMHKIFVEATGNSMTAQDGWCNQQHLDAVDWDAIENSNDDDDSNGDDDARVYPNPVGDSDNVALVHSGNSQHTEASTTPALATISTSLE</sequence>
<reference evidence="3" key="2">
    <citation type="journal article" date="2023" name="Proc. Natl. Acad. Sci. U.S.A.">
        <title>A global phylogenomic analysis of the shiitake genus Lentinula.</title>
        <authorList>
            <person name="Sierra-Patev S."/>
            <person name="Min B."/>
            <person name="Naranjo-Ortiz M."/>
            <person name="Looney B."/>
            <person name="Konkel Z."/>
            <person name="Slot J.C."/>
            <person name="Sakamoto Y."/>
            <person name="Steenwyk J.L."/>
            <person name="Rokas A."/>
            <person name="Carro J."/>
            <person name="Camarero S."/>
            <person name="Ferreira P."/>
            <person name="Molpeceres G."/>
            <person name="Ruiz-Duenas F.J."/>
            <person name="Serrano A."/>
            <person name="Henrissat B."/>
            <person name="Drula E."/>
            <person name="Hughes K.W."/>
            <person name="Mata J.L."/>
            <person name="Ishikawa N.K."/>
            <person name="Vargas-Isla R."/>
            <person name="Ushijima S."/>
            <person name="Smith C.A."/>
            <person name="Donoghue J."/>
            <person name="Ahrendt S."/>
            <person name="Andreopoulos W."/>
            <person name="He G."/>
            <person name="LaButti K."/>
            <person name="Lipzen A."/>
            <person name="Ng V."/>
            <person name="Riley R."/>
            <person name="Sandor L."/>
            <person name="Barry K."/>
            <person name="Martinez A.T."/>
            <person name="Xiao Y."/>
            <person name="Gibbons J.G."/>
            <person name="Terashima K."/>
            <person name="Grigoriev I.V."/>
            <person name="Hibbett D."/>
        </authorList>
    </citation>
    <scope>NUCLEOTIDE SEQUENCE</scope>
    <source>
        <strain evidence="3">Sp2 HRB7682 ss15</strain>
    </source>
</reference>
<feature type="compositionally biased region" description="Polar residues" evidence="1">
    <location>
        <begin position="624"/>
        <end position="646"/>
    </location>
</feature>
<evidence type="ECO:0000313" key="4">
    <source>
        <dbReference type="Proteomes" id="UP001150238"/>
    </source>
</evidence>
<name>A0A9W9A7L9_9AGAR</name>
<dbReference type="AlphaFoldDB" id="A0A9W9A7L9"/>
<evidence type="ECO:0000313" key="3">
    <source>
        <dbReference type="EMBL" id="KAJ4476388.1"/>
    </source>
</evidence>
<feature type="region of interest" description="Disordered" evidence="1">
    <location>
        <begin position="591"/>
        <end position="646"/>
    </location>
</feature>
<gene>
    <name evidence="3" type="ORF">C8J55DRAFT_561799</name>
</gene>
<proteinExistence type="predicted"/>
<feature type="compositionally biased region" description="Polar residues" evidence="1">
    <location>
        <begin position="64"/>
        <end position="77"/>
    </location>
</feature>
<dbReference type="Pfam" id="PF20149">
    <property type="entry name" value="DUF6532"/>
    <property type="match status" value="1"/>
</dbReference>
<feature type="compositionally biased region" description="Basic residues" evidence="1">
    <location>
        <begin position="1"/>
        <end position="11"/>
    </location>
</feature>
<dbReference type="Proteomes" id="UP001150238">
    <property type="component" value="Unassembled WGS sequence"/>
</dbReference>
<accession>A0A9W9A7L9</accession>
<feature type="region of interest" description="Disordered" evidence="1">
    <location>
        <begin position="1"/>
        <end position="143"/>
    </location>
</feature>
<dbReference type="InterPro" id="IPR045341">
    <property type="entry name" value="DUF6532"/>
</dbReference>
<feature type="domain" description="DUF6532" evidence="2">
    <location>
        <begin position="372"/>
        <end position="538"/>
    </location>
</feature>